<dbReference type="InterPro" id="IPR014724">
    <property type="entry name" value="RNA_pol_RPB2_OB-fold"/>
</dbReference>
<dbReference type="OrthoDB" id="9803954at2"/>
<dbReference type="InterPro" id="IPR010243">
    <property type="entry name" value="RNA_pol_bsu_bac"/>
</dbReference>
<keyword evidence="6 8" id="KW-0804">Transcription</keyword>
<dbReference type="InterPro" id="IPR007642">
    <property type="entry name" value="RNA_pol_Rpb2_2"/>
</dbReference>
<dbReference type="GO" id="GO:0003677">
    <property type="term" value="F:DNA binding"/>
    <property type="evidence" value="ECO:0007669"/>
    <property type="project" value="UniProtKB-UniRule"/>
</dbReference>
<dbReference type="GO" id="GO:0000428">
    <property type="term" value="C:DNA-directed RNA polymerase complex"/>
    <property type="evidence" value="ECO:0007669"/>
    <property type="project" value="UniProtKB-KW"/>
</dbReference>
<dbReference type="Gene3D" id="2.40.50.100">
    <property type="match status" value="1"/>
</dbReference>
<dbReference type="FunFam" id="3.90.1800.10:FF:000001">
    <property type="entry name" value="DNA-directed RNA polymerase subunit beta"/>
    <property type="match status" value="1"/>
</dbReference>
<sequence length="1393" mass="154273">MATKAIDAGTARSGDTTGGTRKRRIRKVFGNIHEVVQMPNLIEVQRESYEQFLRSDASIGYVSGLEKTLRSVFPIRDFAGTAELDFVNYELEPPKFDVEECRQRGITYAAPMRVTLRLIVFEVDPDTETRSVLDIKEQDVYMGDMPLMTENGTFFINGTERVIVSQMHRSPGVLFDHDRGKTHASGKFLFAARVIPYRGSWLDFEFDAKDIVNVRIDRKRKLPVTALLYALGLNSEEILNHFYNRVTFVRGQGGWQIPFAAENWRGVKPSFDIVDAKSGEVIFAAGTKITPRAANKAAKDGLETLLIPTEEIYGRYSAYDLINEQTGEIYVEAGDEIGPDSMEKLDKAGLDRVELLDIDHVTTGPWIRNTLKADKAEEREQALSDIYRVMRPGEPPTLETAESLFAGLFFDPDRYDLSAVGRVKLNMRLDLDAEDTVTTLRTEDILAVVKTLVDLKDGKGEIDDIDNLGNRRVRSVGELLENQYRVGLLRMERAVKERMSSVDVSTVMPNDLINAKPAVAAVREFFGSSQLSQFMDQTNPLSEVTHKRRVSALGPGGLTRERAGFEVRDVHPTHYGRICPIETPEGPNIGLINSLSTFARVNKYGFIETPYRKIVDGRVTNEVVYLSAMEEQKHTVAQASAELNEDGSFAEELVSARQAGEFLMALPETVTLMDVSPKQLVSVAASLIPFLENDDANRALMGSNMQRQAVPLVKAEAPFVGTGMEETVARDSGAAISAKRAGVVDQVDAARIVIRATGEVDANESGVDIYTLMKFQRSNQSTCINQRPLVKVGDVVKAGDVLADGPSTEFGELALGRNALVAFMPWNGYNYEDSILISERIVKDDVFTSIHIDEFEVMARDTKLGPEDITRDIPNVGEEALRNLDEAGIVYVGAEVEPGDILVGKITPKGESPMTPEEKLLRAIFGEKASDVRDTSLRLPPGVAGTIVDVRVFNRHGIDKDERAMAIEREEIERLKKDSDDERTILNRATWSRLREMLLDQVATAAPKGVKKGSTIDMDLLDSVDRHEWWKFAVQDDAVQANLEAVKGQYDEAAKRIRDKFEDRREKLERGDELPPGVLKMVKVFVAVKRKLQPGDKMAGRHGNKGVISRILPAEDMPFLADGTPVDLVLNPLGVPSRMNVGQIFETHLGWAARGLGQQIAQQLDDWREANPDAAAGAMPDAVKARLEEVYGEHYLDDIRARSGEEIVELAQNLRGGVPMGTPVFDGAIEKDVSDMLALAGLDSSGQSDLFDGRTGDKFDRKVTVGIIYMLKLHHLVDDKIHARSIGPYSLVTQQPLGGKAQFGGQRFGEMEVWALQAYGAAYTLQEMLTVKSDDVVGRTKVYEAIVKGDDTFEAGIPESFNVLVKEMRSLGLNVDLKSMEESEDDGMAEAAE</sequence>
<feature type="domain" description="DNA-directed RNA polymerase beta subunit external 1" evidence="17">
    <location>
        <begin position="611"/>
        <end position="676"/>
    </location>
</feature>
<evidence type="ECO:0000259" key="14">
    <source>
        <dbReference type="Pfam" id="PF04561"/>
    </source>
</evidence>
<dbReference type="STRING" id="1855283.SAMN05216382_2005"/>
<dbReference type="InterPro" id="IPR019462">
    <property type="entry name" value="DNA-dir_RNA_pol_bsu_external_1"/>
</dbReference>
<dbReference type="PANTHER" id="PTHR20856">
    <property type="entry name" value="DNA-DIRECTED RNA POLYMERASE I SUBUNIT 2"/>
    <property type="match status" value="1"/>
</dbReference>
<comment type="function">
    <text evidence="8 10">DNA-dependent RNA polymerase catalyzes the transcription of DNA into RNA using the four ribonucleoside triphosphates as substrates.</text>
</comment>
<evidence type="ECO:0000256" key="4">
    <source>
        <dbReference type="ARBA" id="ARBA00022679"/>
    </source>
</evidence>
<gene>
    <name evidence="8" type="primary">rpoB</name>
    <name evidence="18" type="ORF">SAMN05216382_2005</name>
</gene>
<dbReference type="Gene3D" id="2.40.270.10">
    <property type="entry name" value="DNA-directed RNA polymerase, subunit 2, domain 6"/>
    <property type="match status" value="1"/>
</dbReference>
<dbReference type="Pfam" id="PF10385">
    <property type="entry name" value="RNA_pol_Rpb2_45"/>
    <property type="match status" value="1"/>
</dbReference>
<dbReference type="EC" id="2.7.7.6" evidence="8 10"/>
<dbReference type="Gene3D" id="2.40.50.150">
    <property type="match status" value="1"/>
</dbReference>
<dbReference type="EMBL" id="FNZZ01000003">
    <property type="protein sequence ID" value="SEL41910.1"/>
    <property type="molecule type" value="Genomic_DNA"/>
</dbReference>
<keyword evidence="5 8" id="KW-0548">Nucleotidyltransferase</keyword>
<evidence type="ECO:0000313" key="19">
    <source>
        <dbReference type="Proteomes" id="UP000199214"/>
    </source>
</evidence>
<dbReference type="InterPro" id="IPR007120">
    <property type="entry name" value="DNA-dir_RNAP_su2_dom"/>
</dbReference>
<dbReference type="Pfam" id="PF00562">
    <property type="entry name" value="RNA_pol_Rpb2_6"/>
    <property type="match status" value="1"/>
</dbReference>
<feature type="region of interest" description="Disordered" evidence="11">
    <location>
        <begin position="1"/>
        <end position="20"/>
    </location>
</feature>
<evidence type="ECO:0000259" key="12">
    <source>
        <dbReference type="Pfam" id="PF00562"/>
    </source>
</evidence>
<evidence type="ECO:0000256" key="8">
    <source>
        <dbReference type="HAMAP-Rule" id="MF_01321"/>
    </source>
</evidence>
<evidence type="ECO:0000256" key="11">
    <source>
        <dbReference type="SAM" id="MobiDB-lite"/>
    </source>
</evidence>
<dbReference type="FunFam" id="2.40.50.100:FF:000006">
    <property type="entry name" value="DNA-directed RNA polymerase subunit beta"/>
    <property type="match status" value="1"/>
</dbReference>
<dbReference type="Gene3D" id="2.30.150.10">
    <property type="entry name" value="DNA-directed RNA polymerase, beta subunit, external 1 domain"/>
    <property type="match status" value="1"/>
</dbReference>
<proteinExistence type="inferred from homology"/>
<protein>
    <recommendedName>
        <fullName evidence="8 10">DNA-directed RNA polymerase subunit beta</fullName>
        <shortName evidence="8">RNAP subunit beta</shortName>
        <ecNumber evidence="8 10">2.7.7.6</ecNumber>
    </recommendedName>
    <alternativeName>
        <fullName evidence="8">RNA polymerase subunit beta</fullName>
    </alternativeName>
    <alternativeName>
        <fullName evidence="8">Transcriptase subunit beta</fullName>
    </alternativeName>
</protein>
<evidence type="ECO:0000259" key="17">
    <source>
        <dbReference type="Pfam" id="PF10385"/>
    </source>
</evidence>
<dbReference type="InterPro" id="IPR037034">
    <property type="entry name" value="RNA_pol_Rpb2_2_sf"/>
</dbReference>
<dbReference type="GO" id="GO:0032549">
    <property type="term" value="F:ribonucleoside binding"/>
    <property type="evidence" value="ECO:0007669"/>
    <property type="project" value="InterPro"/>
</dbReference>
<evidence type="ECO:0000259" key="13">
    <source>
        <dbReference type="Pfam" id="PF04560"/>
    </source>
</evidence>
<feature type="domain" description="RNA polymerase beta subunit protrusion" evidence="15">
    <location>
        <begin position="41"/>
        <end position="517"/>
    </location>
</feature>
<dbReference type="Gene3D" id="3.90.1100.10">
    <property type="match status" value="2"/>
</dbReference>
<dbReference type="RefSeq" id="WP_093005809.1">
    <property type="nucleotide sequence ID" value="NZ_FNZZ01000003.1"/>
</dbReference>
<dbReference type="InterPro" id="IPR007645">
    <property type="entry name" value="RNA_pol_Rpb2_3"/>
</dbReference>
<feature type="domain" description="RNA polymerase Rpb2" evidence="16">
    <location>
        <begin position="533"/>
        <end position="601"/>
    </location>
</feature>
<dbReference type="NCBIfam" id="NF001616">
    <property type="entry name" value="PRK00405.1"/>
    <property type="match status" value="1"/>
</dbReference>
<dbReference type="InterPro" id="IPR037033">
    <property type="entry name" value="DNA-dir_RNAP_su2_hyb_sf"/>
</dbReference>
<feature type="domain" description="RNA polymerase Rpb2" evidence="14">
    <location>
        <begin position="169"/>
        <end position="241"/>
    </location>
</feature>
<feature type="domain" description="DNA-directed RNA polymerase subunit 2 hybrid-binding" evidence="12">
    <location>
        <begin position="738"/>
        <end position="1302"/>
    </location>
</feature>
<evidence type="ECO:0000259" key="16">
    <source>
        <dbReference type="Pfam" id="PF04565"/>
    </source>
</evidence>
<dbReference type="InterPro" id="IPR007641">
    <property type="entry name" value="RNA_pol_Rpb2_7"/>
</dbReference>
<evidence type="ECO:0000256" key="2">
    <source>
        <dbReference type="ARBA" id="ARBA00009839"/>
    </source>
</evidence>
<reference evidence="19" key="1">
    <citation type="submission" date="2016-10" db="EMBL/GenBank/DDBJ databases">
        <authorList>
            <person name="Varghese N."/>
            <person name="Submissions S."/>
        </authorList>
    </citation>
    <scope>NUCLEOTIDE SEQUENCE [LARGE SCALE GENOMIC DNA]</scope>
    <source>
        <strain evidence="19">JS21-1</strain>
    </source>
</reference>
<name>A0A1H7Q1E8_9SPHN</name>
<dbReference type="Pfam" id="PF04560">
    <property type="entry name" value="RNA_pol_Rpb2_7"/>
    <property type="match status" value="1"/>
</dbReference>
<dbReference type="Gene3D" id="3.90.1800.10">
    <property type="entry name" value="RNA polymerase alpha subunit dimerisation domain"/>
    <property type="match status" value="1"/>
</dbReference>
<evidence type="ECO:0000256" key="10">
    <source>
        <dbReference type="RuleBase" id="RU363031"/>
    </source>
</evidence>
<dbReference type="InterPro" id="IPR015712">
    <property type="entry name" value="DNA-dir_RNA_pol_su2"/>
</dbReference>
<feature type="domain" description="RNA polymerase Rpb2" evidence="14">
    <location>
        <begin position="367"/>
        <end position="474"/>
    </location>
</feature>
<dbReference type="InterPro" id="IPR007121">
    <property type="entry name" value="RNA_pol_bsu_CS"/>
</dbReference>
<comment type="catalytic activity">
    <reaction evidence="7 8 10">
        <text>RNA(n) + a ribonucleoside 5'-triphosphate = RNA(n+1) + diphosphate</text>
        <dbReference type="Rhea" id="RHEA:21248"/>
        <dbReference type="Rhea" id="RHEA-COMP:14527"/>
        <dbReference type="Rhea" id="RHEA-COMP:17342"/>
        <dbReference type="ChEBI" id="CHEBI:33019"/>
        <dbReference type="ChEBI" id="CHEBI:61557"/>
        <dbReference type="ChEBI" id="CHEBI:140395"/>
        <dbReference type="EC" id="2.7.7.6"/>
    </reaction>
</comment>
<dbReference type="InterPro" id="IPR007644">
    <property type="entry name" value="RNA_pol_bsu_protrusion"/>
</dbReference>
<evidence type="ECO:0000256" key="9">
    <source>
        <dbReference type="RuleBase" id="RU000434"/>
    </source>
</evidence>
<dbReference type="Pfam" id="PF04563">
    <property type="entry name" value="RNA_pol_Rpb2_1"/>
    <property type="match status" value="1"/>
</dbReference>
<dbReference type="NCBIfam" id="TIGR02013">
    <property type="entry name" value="rpoB"/>
    <property type="match status" value="1"/>
</dbReference>
<accession>A0A1H7Q1E8</accession>
<dbReference type="HAMAP" id="MF_01321">
    <property type="entry name" value="RNApol_bact_RpoB"/>
    <property type="match status" value="1"/>
</dbReference>
<evidence type="ECO:0000256" key="3">
    <source>
        <dbReference type="ARBA" id="ARBA00022478"/>
    </source>
</evidence>
<evidence type="ECO:0000256" key="7">
    <source>
        <dbReference type="ARBA" id="ARBA00048552"/>
    </source>
</evidence>
<keyword evidence="3 8" id="KW-0240">DNA-directed RNA polymerase</keyword>
<evidence type="ECO:0000256" key="1">
    <source>
        <dbReference type="ARBA" id="ARBA00007616"/>
    </source>
</evidence>
<evidence type="ECO:0000259" key="15">
    <source>
        <dbReference type="Pfam" id="PF04563"/>
    </source>
</evidence>
<evidence type="ECO:0000256" key="5">
    <source>
        <dbReference type="ARBA" id="ARBA00022695"/>
    </source>
</evidence>
<dbReference type="PROSITE" id="PS01166">
    <property type="entry name" value="RNA_POL_BETA"/>
    <property type="match status" value="1"/>
</dbReference>
<dbReference type="GO" id="GO:0003899">
    <property type="term" value="F:DNA-directed RNA polymerase activity"/>
    <property type="evidence" value="ECO:0007669"/>
    <property type="project" value="UniProtKB-UniRule"/>
</dbReference>
<dbReference type="CDD" id="cd00653">
    <property type="entry name" value="RNA_pol_B_RPB2"/>
    <property type="match status" value="1"/>
</dbReference>
<comment type="subunit">
    <text evidence="8 10">The RNAP catalytic core consists of 2 alpha, 1 beta, 1 beta' and 1 omega subunit. When a sigma factor is associated with the core the holoenzyme is formed, which can initiate transcription.</text>
</comment>
<dbReference type="SUPFAM" id="SSF64484">
    <property type="entry name" value="beta and beta-prime subunits of DNA dependent RNA-polymerase"/>
    <property type="match status" value="1"/>
</dbReference>
<dbReference type="Gene3D" id="3.90.1110.10">
    <property type="entry name" value="RNA polymerase Rpb2, domain 2"/>
    <property type="match status" value="1"/>
</dbReference>
<dbReference type="Pfam" id="PF04561">
    <property type="entry name" value="RNA_pol_Rpb2_2"/>
    <property type="match status" value="2"/>
</dbReference>
<keyword evidence="4 8" id="KW-0808">Transferase</keyword>
<dbReference type="Pfam" id="PF04565">
    <property type="entry name" value="RNA_pol_Rpb2_3"/>
    <property type="match status" value="1"/>
</dbReference>
<comment type="similarity">
    <text evidence="8 9">Belongs to the RNA polymerase beta chain family.</text>
</comment>
<dbReference type="InterPro" id="IPR042107">
    <property type="entry name" value="DNA-dir_RNA_pol_bsu_ext_1_sf"/>
</dbReference>
<comment type="similarity">
    <text evidence="1">In the N-terminal section; belongs to the RNA polymerase beta chain family.</text>
</comment>
<evidence type="ECO:0000256" key="6">
    <source>
        <dbReference type="ARBA" id="ARBA00023163"/>
    </source>
</evidence>
<evidence type="ECO:0000313" key="18">
    <source>
        <dbReference type="EMBL" id="SEL41910.1"/>
    </source>
</evidence>
<dbReference type="Proteomes" id="UP000199214">
    <property type="component" value="Unassembled WGS sequence"/>
</dbReference>
<keyword evidence="19" id="KW-1185">Reference proteome</keyword>
<dbReference type="GO" id="GO:0006351">
    <property type="term" value="P:DNA-templated transcription"/>
    <property type="evidence" value="ECO:0007669"/>
    <property type="project" value="UniProtKB-UniRule"/>
</dbReference>
<comment type="similarity">
    <text evidence="2">In the C-terminal section; belongs to the RNA polymerase beta' chain family.</text>
</comment>
<organism evidence="18 19">
    <name type="scientific">Sphingomonas palmae</name>
    <dbReference type="NCBI Taxonomy" id="1855283"/>
    <lineage>
        <taxon>Bacteria</taxon>
        <taxon>Pseudomonadati</taxon>
        <taxon>Pseudomonadota</taxon>
        <taxon>Alphaproteobacteria</taxon>
        <taxon>Sphingomonadales</taxon>
        <taxon>Sphingomonadaceae</taxon>
        <taxon>Sphingomonas</taxon>
    </lineage>
</organism>
<feature type="domain" description="RNA polymerase Rpb2" evidence="13">
    <location>
        <begin position="1304"/>
        <end position="1378"/>
    </location>
</feature>